<dbReference type="Proteomes" id="UP001497512">
    <property type="component" value="Chromosome 14"/>
</dbReference>
<sequence length="629" mass="69308">MAASLLNRVTSVSNSHVLKRFFHARAMADHEAGGAAGVAAPVAAEDSSAISILLDYHAATKHHLKRYAKGPHGLDWANKPNPFRRYEGAPVRSLLQLPESPPSVDDPLYSAVFCSSSSSSSSLVSLLNKPLTIASLSQLLYDSLALSAWKSTGRKVRCLRVNPSSGNLHPTEAYIVCDAIDGISASPFVAHYAPKEHALEIRAELPIDVWHGLTQGLPPGSLLLGFTSIFWREAWKYGERAFRYCNHDVGHAIGAVAVGAASLGWNACLLDGYGTYQLNCLFGLTHELPSSTEQGPIKGVFPELEREHGDCIMAIFPFGHTNLKPSQSHLVHLSDYMKSVQWKGKINVLSTHHVRWPIIYQAAEASFKPATGFTPYAGSKRVTESLLPYVAYKPMTMRQVVRKRRSAQNMDSQYGMLSDVFYQMLLKTLPTGGAGVQAEPHQLPFGVLPWKAEVHLVLFSHRVVGLKQGIYILVRNFAHKEALQKAMRPEFVWEKPESCPSSLPLYKLYEGDCRDLAARLSCHQEIAGESCFSLGMVARFEPAIREQGAWMYSRLFWETGVIGQILYLEAHAFGISATGIGCYFDDAVHDVLGLEGSEFQSLYHFTVGVPLVDKRLLMLPAYPAPAMDA</sequence>
<dbReference type="InterPro" id="IPR029479">
    <property type="entry name" value="Nitroreductase"/>
</dbReference>
<proteinExistence type="predicted"/>
<gene>
    <name evidence="2" type="ORF">CSSPTR1EN2_LOCUS6881</name>
</gene>
<dbReference type="InterPro" id="IPR000415">
    <property type="entry name" value="Nitroreductase-like"/>
</dbReference>
<evidence type="ECO:0000259" key="1">
    <source>
        <dbReference type="Pfam" id="PF00881"/>
    </source>
</evidence>
<reference evidence="2" key="1">
    <citation type="submission" date="2024-02" db="EMBL/GenBank/DDBJ databases">
        <authorList>
            <consortium name="ELIXIR-Norway"/>
            <consortium name="Elixir Norway"/>
        </authorList>
    </citation>
    <scope>NUCLEOTIDE SEQUENCE</scope>
</reference>
<keyword evidence="3" id="KW-1185">Reference proteome</keyword>
<evidence type="ECO:0000313" key="3">
    <source>
        <dbReference type="Proteomes" id="UP001497512"/>
    </source>
</evidence>
<name>A0ABP0TRR1_9BRYO</name>
<accession>A0ABP0TRR1</accession>
<organism evidence="2 3">
    <name type="scientific">Sphagnum troendelagicum</name>
    <dbReference type="NCBI Taxonomy" id="128251"/>
    <lineage>
        <taxon>Eukaryota</taxon>
        <taxon>Viridiplantae</taxon>
        <taxon>Streptophyta</taxon>
        <taxon>Embryophyta</taxon>
        <taxon>Bryophyta</taxon>
        <taxon>Sphagnophytina</taxon>
        <taxon>Sphagnopsida</taxon>
        <taxon>Sphagnales</taxon>
        <taxon>Sphagnaceae</taxon>
        <taxon>Sphagnum</taxon>
    </lineage>
</organism>
<feature type="domain" description="Nitroreductase" evidence="1">
    <location>
        <begin position="159"/>
        <end position="286"/>
    </location>
</feature>
<dbReference type="EMBL" id="OZ019906">
    <property type="protein sequence ID" value="CAK9203428.1"/>
    <property type="molecule type" value="Genomic_DNA"/>
</dbReference>
<protein>
    <recommendedName>
        <fullName evidence="1">Nitroreductase domain-containing protein</fullName>
    </recommendedName>
</protein>
<dbReference type="PANTHER" id="PTHR42741:SF3">
    <property type="entry name" value="NITROREDUCTASE FAMILY PROTEIN"/>
    <property type="match status" value="1"/>
</dbReference>
<evidence type="ECO:0000313" key="2">
    <source>
        <dbReference type="EMBL" id="CAK9203428.1"/>
    </source>
</evidence>
<dbReference type="Pfam" id="PF00881">
    <property type="entry name" value="Nitroreductase"/>
    <property type="match status" value="2"/>
</dbReference>
<dbReference type="SUPFAM" id="SSF55469">
    <property type="entry name" value="FMN-dependent nitroreductase-like"/>
    <property type="match status" value="2"/>
</dbReference>
<dbReference type="CDD" id="cd02142">
    <property type="entry name" value="McbC_SagB-like_oxidoreductase"/>
    <property type="match status" value="2"/>
</dbReference>
<dbReference type="PANTHER" id="PTHR42741">
    <property type="entry name" value="NITROREDUCTASE FAMILY PROTEIN"/>
    <property type="match status" value="1"/>
</dbReference>
<feature type="domain" description="Nitroreductase" evidence="1">
    <location>
        <begin position="537"/>
        <end position="608"/>
    </location>
</feature>
<dbReference type="Gene3D" id="3.40.109.10">
    <property type="entry name" value="NADH Oxidase"/>
    <property type="match status" value="2"/>
</dbReference>